<feature type="compositionally biased region" description="Basic and acidic residues" evidence="1">
    <location>
        <begin position="153"/>
        <end position="164"/>
    </location>
</feature>
<dbReference type="AlphaFoldDB" id="A0AAV2GN58"/>
<reference evidence="2 3" key="1">
    <citation type="submission" date="2024-04" db="EMBL/GenBank/DDBJ databases">
        <authorList>
            <person name="Fracassetti M."/>
        </authorList>
    </citation>
    <scope>NUCLEOTIDE SEQUENCE [LARGE SCALE GENOMIC DNA]</scope>
</reference>
<dbReference type="Proteomes" id="UP001497516">
    <property type="component" value="Chromosome 9"/>
</dbReference>
<evidence type="ECO:0000313" key="3">
    <source>
        <dbReference type="Proteomes" id="UP001497516"/>
    </source>
</evidence>
<gene>
    <name evidence="2" type="ORF">LTRI10_LOCUS51425</name>
</gene>
<organism evidence="2 3">
    <name type="scientific">Linum trigynum</name>
    <dbReference type="NCBI Taxonomy" id="586398"/>
    <lineage>
        <taxon>Eukaryota</taxon>
        <taxon>Viridiplantae</taxon>
        <taxon>Streptophyta</taxon>
        <taxon>Embryophyta</taxon>
        <taxon>Tracheophyta</taxon>
        <taxon>Spermatophyta</taxon>
        <taxon>Magnoliopsida</taxon>
        <taxon>eudicotyledons</taxon>
        <taxon>Gunneridae</taxon>
        <taxon>Pentapetalae</taxon>
        <taxon>rosids</taxon>
        <taxon>fabids</taxon>
        <taxon>Malpighiales</taxon>
        <taxon>Linaceae</taxon>
        <taxon>Linum</taxon>
    </lineage>
</organism>
<dbReference type="EMBL" id="OZ034822">
    <property type="protein sequence ID" value="CAL1412109.1"/>
    <property type="molecule type" value="Genomic_DNA"/>
</dbReference>
<evidence type="ECO:0000256" key="1">
    <source>
        <dbReference type="SAM" id="MobiDB-lite"/>
    </source>
</evidence>
<name>A0AAV2GN58_9ROSI</name>
<protein>
    <submittedName>
        <fullName evidence="2">Uncharacterized protein</fullName>
    </submittedName>
</protein>
<keyword evidence="3" id="KW-1185">Reference proteome</keyword>
<feature type="region of interest" description="Disordered" evidence="1">
    <location>
        <begin position="137"/>
        <end position="164"/>
    </location>
</feature>
<proteinExistence type="predicted"/>
<sequence>MYGIRNRIFTKYKDLNDRMNHPPPKTTPSIWRKMVHKWDDLNCVETSAKNKENQEKSELAATAVQYLWPSTYMMRRFHVKKDKNWVSSKAKDLHDGMIEAEAAKVYQGKDPNRFAIYQEVIGLQRPKRVLGMRHGASSVDVFSPPSSQGCNKRCQEDRTKERGK</sequence>
<evidence type="ECO:0000313" key="2">
    <source>
        <dbReference type="EMBL" id="CAL1412109.1"/>
    </source>
</evidence>
<accession>A0AAV2GN58</accession>